<evidence type="ECO:0000313" key="3">
    <source>
        <dbReference type="Proteomes" id="UP000515146"/>
    </source>
</evidence>
<evidence type="ECO:0000256" key="2">
    <source>
        <dbReference type="SAM" id="SignalP"/>
    </source>
</evidence>
<dbReference type="AlphaFoldDB" id="A0A6P6Y8I8"/>
<evidence type="ECO:0000313" key="4">
    <source>
        <dbReference type="RefSeq" id="XP_027200864.1"/>
    </source>
</evidence>
<reference evidence="4" key="1">
    <citation type="submission" date="2025-08" db="UniProtKB">
        <authorList>
            <consortium name="RefSeq"/>
        </authorList>
    </citation>
    <scope>IDENTIFICATION</scope>
    <source>
        <strain evidence="4">Airmid</strain>
    </source>
</reference>
<evidence type="ECO:0000256" key="1">
    <source>
        <dbReference type="SAM" id="Phobius"/>
    </source>
</evidence>
<keyword evidence="1" id="KW-0812">Transmembrane</keyword>
<proteinExistence type="predicted"/>
<name>A0A6P6Y8I8_DERPT</name>
<dbReference type="OMA" id="DDSAICH"/>
<dbReference type="OrthoDB" id="6508362at2759"/>
<dbReference type="RefSeq" id="XP_027200864.1">
    <property type="nucleotide sequence ID" value="XM_027345063.1"/>
</dbReference>
<feature type="transmembrane region" description="Helical" evidence="1">
    <location>
        <begin position="300"/>
        <end position="325"/>
    </location>
</feature>
<sequence>MWLPSNWTLLYGISIILIIQIETIQTTSNSTKRDEICESLRDNSANKLNILTVGKTAKRLILITNDLYVYDIPIDSLHSAIDKLYLHTKPIPMKQKYPALYHDEKFKDIKNEIFTAFIMTDPDSDWICLVTSMSAHQNGVNYDIDNSQVMQGGHYTGHDDIVLISTSESCQYYSLRSDNSLLINRWQCIESRRLRHTVHISPKSDDSAICHDQTKTKITVERIGRHGIKCRSGIPVQWPILKGFVTDNKFYLFGHSYIYIFDEAVYNNQGEEYPVQKISFDSFFNCAGIIPPSNVISKSYFYWIMGAIILLLVILLAILWCIFVARGHRRMLSFLNGKTGRSGFEEGRSKFNLTKISTNIATTRSRKSTAQQIIQPVMVSSRGNHRSLTGGSAHVTAHTGIDHDNNGYANTTNPNLLKRSATRIPSNGRRDGESKINLTTLIKHIS</sequence>
<dbReference type="KEGG" id="dpte:113794908"/>
<feature type="signal peptide" evidence="2">
    <location>
        <begin position="1"/>
        <end position="23"/>
    </location>
</feature>
<keyword evidence="2" id="KW-0732">Signal</keyword>
<dbReference type="Proteomes" id="UP000515146">
    <property type="component" value="Unplaced"/>
</dbReference>
<gene>
    <name evidence="4" type="primary">LOC113794908</name>
</gene>
<keyword evidence="3" id="KW-1185">Reference proteome</keyword>
<organism evidence="3 4">
    <name type="scientific">Dermatophagoides pteronyssinus</name>
    <name type="common">European house dust mite</name>
    <dbReference type="NCBI Taxonomy" id="6956"/>
    <lineage>
        <taxon>Eukaryota</taxon>
        <taxon>Metazoa</taxon>
        <taxon>Ecdysozoa</taxon>
        <taxon>Arthropoda</taxon>
        <taxon>Chelicerata</taxon>
        <taxon>Arachnida</taxon>
        <taxon>Acari</taxon>
        <taxon>Acariformes</taxon>
        <taxon>Sarcoptiformes</taxon>
        <taxon>Astigmata</taxon>
        <taxon>Psoroptidia</taxon>
        <taxon>Analgoidea</taxon>
        <taxon>Pyroglyphidae</taxon>
        <taxon>Dermatophagoidinae</taxon>
        <taxon>Dermatophagoides</taxon>
    </lineage>
</organism>
<keyword evidence="1" id="KW-0472">Membrane</keyword>
<protein>
    <submittedName>
        <fullName evidence="4">Uncharacterized protein LOC113794908</fullName>
    </submittedName>
</protein>
<dbReference type="InParanoid" id="A0A6P6Y8I8"/>
<accession>A0A6P6Y8I8</accession>
<keyword evidence="1" id="KW-1133">Transmembrane helix</keyword>
<feature type="chain" id="PRO_5028221708" evidence="2">
    <location>
        <begin position="24"/>
        <end position="446"/>
    </location>
</feature>